<protein>
    <submittedName>
        <fullName evidence="2">Uncharacterized protein</fullName>
    </submittedName>
</protein>
<feature type="region of interest" description="Disordered" evidence="1">
    <location>
        <begin position="1"/>
        <end position="81"/>
    </location>
</feature>
<evidence type="ECO:0000256" key="1">
    <source>
        <dbReference type="SAM" id="MobiDB-lite"/>
    </source>
</evidence>
<reference evidence="2 3" key="1">
    <citation type="journal article" date="2009" name="PLoS Genet.">
        <title>The complete genome and proteome of Laribacter hongkongensis reveal potential mechanisms for adaptations to different temperatures and habitats.</title>
        <authorList>
            <person name="Woo P.C."/>
            <person name="Lau S.K."/>
            <person name="Tse H."/>
            <person name="Teng J.L."/>
            <person name="Curreem S.O."/>
            <person name="Tsang A.K."/>
            <person name="Fan R.Y."/>
            <person name="Wong G.K."/>
            <person name="Huang Y."/>
            <person name="Loman N.J."/>
            <person name="Snyder L.A."/>
            <person name="Cai J.J."/>
            <person name="Huang J.D."/>
            <person name="Mak W."/>
            <person name="Pallen M.J."/>
            <person name="Lok S."/>
            <person name="Yuen K.Y."/>
        </authorList>
    </citation>
    <scope>NUCLEOTIDE SEQUENCE [LARGE SCALE GENOMIC DNA]</scope>
    <source>
        <strain evidence="2 3">HLHK9</strain>
    </source>
</reference>
<dbReference type="Proteomes" id="UP000002010">
    <property type="component" value="Chromosome"/>
</dbReference>
<dbReference type="AlphaFoldDB" id="C1DAW3"/>
<gene>
    <name evidence="2" type="ordered locus">LHK_00299</name>
</gene>
<evidence type="ECO:0000313" key="2">
    <source>
        <dbReference type="EMBL" id="ACO73294.1"/>
    </source>
</evidence>
<dbReference type="HOGENOM" id="CLU_2155161_0_0_4"/>
<accession>C1DAW3</accession>
<dbReference type="EMBL" id="CP001154">
    <property type="protein sequence ID" value="ACO73294.1"/>
    <property type="molecule type" value="Genomic_DNA"/>
</dbReference>
<dbReference type="KEGG" id="lhk:LHK_00299"/>
<name>C1DAW3_LARHH</name>
<evidence type="ECO:0000313" key="3">
    <source>
        <dbReference type="Proteomes" id="UP000002010"/>
    </source>
</evidence>
<sequence>MRGLVVRQLGEGAGGDDPGQDDGDQHDQEQDAEGGRKSLEQPSGRGRGTHATILVDVTRKTGRQGRARQGGRHVPTTGSRLMAGWSWRRPVKSIALSQAPPYADSTFRQPC</sequence>
<organism evidence="2 3">
    <name type="scientific">Laribacter hongkongensis (strain HLHK9)</name>
    <dbReference type="NCBI Taxonomy" id="557598"/>
    <lineage>
        <taxon>Bacteria</taxon>
        <taxon>Pseudomonadati</taxon>
        <taxon>Pseudomonadota</taxon>
        <taxon>Betaproteobacteria</taxon>
        <taxon>Neisseriales</taxon>
        <taxon>Aquaspirillaceae</taxon>
        <taxon>Laribacter</taxon>
    </lineage>
</organism>
<feature type="compositionally biased region" description="Basic and acidic residues" evidence="1">
    <location>
        <begin position="23"/>
        <end position="39"/>
    </location>
</feature>
<proteinExistence type="predicted"/>
<feature type="compositionally biased region" description="Basic residues" evidence="1">
    <location>
        <begin position="60"/>
        <end position="71"/>
    </location>
</feature>
<keyword evidence="3" id="KW-1185">Reference proteome</keyword>